<accession>A0ACC1XB15</accession>
<evidence type="ECO:0000313" key="2">
    <source>
        <dbReference type="Proteomes" id="UP001164539"/>
    </source>
</evidence>
<gene>
    <name evidence="1" type="ORF">OWV82_018596</name>
</gene>
<sequence length="504" mass="55171">MILDGLGNGREAMDDISTAIVVPFRLSNIVSVSNELTMEITGLKFIADTAKLLSNSGTKTNPTYESNSCGYNNNSKNKNGGMSKMVDENKGSCNSVSPESEEEDVVSLGCDPSEFSALESNNSVTNSDTRTVNRETIAESKELNVELPSLQDSVAGDLQRINGNHPDDVQQEEKKICRTGSQKLVLRSDNVSRCWWGFTSICGKRPEMEDAAAVVPGVLQIRTQMLMDDVLFNKTNQIPSHVTAHFFGVYDGHGGSQVANYCRDRIHLALAEEVESENDASFGSKCEEQWKKAFTNCFRKVDAEIGGGEEPVAPETAGSTAVVAIVSPTHVVVANCGDSRAVLCRGKVAVPLSIDHKPDREDELARIEAAGGKVIQWNGSRVFGVLAMSRSIGDRYLRPWIIPDPDVMFIPRTKEDDCLILATDGLWDVMNNDEACDAARRRILLWHKKHGDSLPEERAEGDPDPAAQAAADYLSKLAIHKGSKDNITVIVVDLKAQRRFKRKT</sequence>
<evidence type="ECO:0000313" key="1">
    <source>
        <dbReference type="EMBL" id="KAJ4708696.1"/>
    </source>
</evidence>
<comment type="caution">
    <text evidence="1">The sequence shown here is derived from an EMBL/GenBank/DDBJ whole genome shotgun (WGS) entry which is preliminary data.</text>
</comment>
<organism evidence="1 2">
    <name type="scientific">Melia azedarach</name>
    <name type="common">Chinaberry tree</name>
    <dbReference type="NCBI Taxonomy" id="155640"/>
    <lineage>
        <taxon>Eukaryota</taxon>
        <taxon>Viridiplantae</taxon>
        <taxon>Streptophyta</taxon>
        <taxon>Embryophyta</taxon>
        <taxon>Tracheophyta</taxon>
        <taxon>Spermatophyta</taxon>
        <taxon>Magnoliopsida</taxon>
        <taxon>eudicotyledons</taxon>
        <taxon>Gunneridae</taxon>
        <taxon>Pentapetalae</taxon>
        <taxon>rosids</taxon>
        <taxon>malvids</taxon>
        <taxon>Sapindales</taxon>
        <taxon>Meliaceae</taxon>
        <taxon>Melia</taxon>
    </lineage>
</organism>
<dbReference type="Proteomes" id="UP001164539">
    <property type="component" value="Chromosome 10"/>
</dbReference>
<reference evidence="1 2" key="1">
    <citation type="journal article" date="2023" name="Science">
        <title>Complex scaffold remodeling in plant triterpene biosynthesis.</title>
        <authorList>
            <person name="De La Pena R."/>
            <person name="Hodgson H."/>
            <person name="Liu J.C."/>
            <person name="Stephenson M.J."/>
            <person name="Martin A.C."/>
            <person name="Owen C."/>
            <person name="Harkess A."/>
            <person name="Leebens-Mack J."/>
            <person name="Jimenez L.E."/>
            <person name="Osbourn A."/>
            <person name="Sattely E.S."/>
        </authorList>
    </citation>
    <scope>NUCLEOTIDE SEQUENCE [LARGE SCALE GENOMIC DNA]</scope>
    <source>
        <strain evidence="2">cv. JPN11</strain>
        <tissue evidence="1">Leaf</tissue>
    </source>
</reference>
<name>A0ACC1XB15_MELAZ</name>
<protein>
    <submittedName>
        <fullName evidence="1">Protein phosphatase 2C</fullName>
    </submittedName>
</protein>
<dbReference type="EMBL" id="CM051403">
    <property type="protein sequence ID" value="KAJ4708696.1"/>
    <property type="molecule type" value="Genomic_DNA"/>
</dbReference>
<keyword evidence="2" id="KW-1185">Reference proteome</keyword>
<proteinExistence type="predicted"/>